<organism evidence="8 9">
    <name type="scientific">Listeria welshimeri</name>
    <dbReference type="NCBI Taxonomy" id="1643"/>
    <lineage>
        <taxon>Bacteria</taxon>
        <taxon>Bacillati</taxon>
        <taxon>Bacillota</taxon>
        <taxon>Bacilli</taxon>
        <taxon>Bacillales</taxon>
        <taxon>Listeriaceae</taxon>
        <taxon>Listeria</taxon>
    </lineage>
</organism>
<dbReference type="HAMAP" id="MF_01048">
    <property type="entry name" value="PsiE"/>
    <property type="match status" value="1"/>
</dbReference>
<evidence type="ECO:0000256" key="4">
    <source>
        <dbReference type="ARBA" id="ARBA00022692"/>
    </source>
</evidence>
<keyword evidence="4 7" id="KW-0812">Transmembrane</keyword>
<protein>
    <recommendedName>
        <fullName evidence="7">Protein PsiE homolog</fullName>
    </recommendedName>
</protein>
<dbReference type="Pfam" id="PF06146">
    <property type="entry name" value="PsiE"/>
    <property type="match status" value="1"/>
</dbReference>
<dbReference type="InterPro" id="IPR020948">
    <property type="entry name" value="P_starv_induced_PsiE-like"/>
</dbReference>
<dbReference type="PIRSF" id="PIRSF029598">
    <property type="entry name" value="PsiE"/>
    <property type="match status" value="1"/>
</dbReference>
<feature type="transmembrane region" description="Helical" evidence="7">
    <location>
        <begin position="7"/>
        <end position="35"/>
    </location>
</feature>
<dbReference type="GO" id="GO:0016036">
    <property type="term" value="P:cellular response to phosphate starvation"/>
    <property type="evidence" value="ECO:0007669"/>
    <property type="project" value="InterPro"/>
</dbReference>
<reference evidence="8 9" key="1">
    <citation type="submission" date="2020-03" db="EMBL/GenBank/DDBJ databases">
        <title>Soil Listeria distribution.</title>
        <authorList>
            <person name="Liao J."/>
            <person name="Wiedmann M."/>
        </authorList>
    </citation>
    <scope>NUCLEOTIDE SEQUENCE [LARGE SCALE GENOMIC DNA]</scope>
    <source>
        <strain evidence="8 9">FSL L7-1829</strain>
    </source>
</reference>
<feature type="transmembrane region" description="Helical" evidence="7">
    <location>
        <begin position="61"/>
        <end position="78"/>
    </location>
</feature>
<keyword evidence="5 7" id="KW-1133">Transmembrane helix</keyword>
<accession>A0A7X0W5R4</accession>
<evidence type="ECO:0000256" key="3">
    <source>
        <dbReference type="ARBA" id="ARBA00022475"/>
    </source>
</evidence>
<evidence type="ECO:0000313" key="9">
    <source>
        <dbReference type="Proteomes" id="UP000522007"/>
    </source>
</evidence>
<dbReference type="PANTHER" id="PTHR37819:SF1">
    <property type="entry name" value="PROTEIN PSIE"/>
    <property type="match status" value="1"/>
</dbReference>
<dbReference type="AlphaFoldDB" id="A0A7X0W5R4"/>
<feature type="transmembrane region" description="Helical" evidence="7">
    <location>
        <begin position="85"/>
        <end position="102"/>
    </location>
</feature>
<sequence length="144" mass="16688">MKRLEKIYAFIPILLQITLNLALVIVGLTLVAFLIREAGIIFTNIFFLKKGESSYDMTQDILTFFLYFEFIALIIKYFESQYHFPLRYFIYIGITAIIRFIILDHSSAVSTIILSGAILLLVMALFIANTKILKRENGEMNQKY</sequence>
<feature type="transmembrane region" description="Helical" evidence="7">
    <location>
        <begin position="108"/>
        <end position="128"/>
    </location>
</feature>
<dbReference type="PANTHER" id="PTHR37819">
    <property type="entry name" value="PROTEIN PSIE"/>
    <property type="match status" value="1"/>
</dbReference>
<dbReference type="Proteomes" id="UP000522007">
    <property type="component" value="Unassembled WGS sequence"/>
</dbReference>
<evidence type="ECO:0000256" key="5">
    <source>
        <dbReference type="ARBA" id="ARBA00022989"/>
    </source>
</evidence>
<gene>
    <name evidence="7 8" type="primary">psiE</name>
    <name evidence="8" type="ORF">HB853_08030</name>
</gene>
<evidence type="ECO:0000313" key="8">
    <source>
        <dbReference type="EMBL" id="MBC1322888.1"/>
    </source>
</evidence>
<evidence type="ECO:0000256" key="6">
    <source>
        <dbReference type="ARBA" id="ARBA00023136"/>
    </source>
</evidence>
<dbReference type="NCBIfam" id="NF002765">
    <property type="entry name" value="PRK02833.1-3"/>
    <property type="match status" value="1"/>
</dbReference>
<evidence type="ECO:0000256" key="2">
    <source>
        <dbReference type="ARBA" id="ARBA00005632"/>
    </source>
</evidence>
<proteinExistence type="inferred from homology"/>
<keyword evidence="6 7" id="KW-0472">Membrane</keyword>
<comment type="caution">
    <text evidence="8">The sequence shown here is derived from an EMBL/GenBank/DDBJ whole genome shotgun (WGS) entry which is preliminary data.</text>
</comment>
<dbReference type="GO" id="GO:0005886">
    <property type="term" value="C:plasma membrane"/>
    <property type="evidence" value="ECO:0007669"/>
    <property type="project" value="UniProtKB-SubCell"/>
</dbReference>
<keyword evidence="3 7" id="KW-1003">Cell membrane</keyword>
<dbReference type="EMBL" id="JAAROP010000006">
    <property type="protein sequence ID" value="MBC1322888.1"/>
    <property type="molecule type" value="Genomic_DNA"/>
</dbReference>
<evidence type="ECO:0000256" key="1">
    <source>
        <dbReference type="ARBA" id="ARBA00004429"/>
    </source>
</evidence>
<comment type="subcellular location">
    <subcellularLocation>
        <location evidence="1">Cell inner membrane</location>
        <topology evidence="1">Multi-pass membrane protein</topology>
    </subcellularLocation>
    <subcellularLocation>
        <location evidence="7">Cell membrane</location>
        <topology evidence="7">Multi-pass membrane protein</topology>
    </subcellularLocation>
</comment>
<comment type="similarity">
    <text evidence="2 7">Belongs to the PsiE family.</text>
</comment>
<evidence type="ECO:0000256" key="7">
    <source>
        <dbReference type="HAMAP-Rule" id="MF_01048"/>
    </source>
</evidence>
<name>A0A7X0W5R4_LISWE</name>
<dbReference type="InterPro" id="IPR009315">
    <property type="entry name" value="P_starv_induced_PsiE"/>
</dbReference>